<accession>A0A1B7TJ76</accession>
<dbReference type="InterPro" id="IPR040663">
    <property type="entry name" value="DNA_pol_D_N"/>
</dbReference>
<dbReference type="AlphaFoldDB" id="A0A1B7TJ76"/>
<dbReference type="OrthoDB" id="3763at2759"/>
<organism evidence="5 6">
    <name type="scientific">Hanseniaspora valbyensis NRRL Y-1626</name>
    <dbReference type="NCBI Taxonomy" id="766949"/>
    <lineage>
        <taxon>Eukaryota</taxon>
        <taxon>Fungi</taxon>
        <taxon>Dikarya</taxon>
        <taxon>Ascomycota</taxon>
        <taxon>Saccharomycotina</taxon>
        <taxon>Saccharomycetes</taxon>
        <taxon>Saccharomycodales</taxon>
        <taxon>Saccharomycodaceae</taxon>
        <taxon>Hanseniaspora</taxon>
    </lineage>
</organism>
<protein>
    <recommendedName>
        <fullName evidence="7">DNA polymerase alpha/delta/epsilon subunit B domain-containing protein</fullName>
    </recommendedName>
</protein>
<feature type="domain" description="DNA polymerase alpha/delta/epsilon subunit B" evidence="3">
    <location>
        <begin position="252"/>
        <end position="399"/>
    </location>
</feature>
<dbReference type="EMBL" id="LXPE01000002">
    <property type="protein sequence ID" value="OBA28773.1"/>
    <property type="molecule type" value="Genomic_DNA"/>
</dbReference>
<keyword evidence="2" id="KW-0235">DNA replication</keyword>
<dbReference type="Pfam" id="PF18018">
    <property type="entry name" value="DNA_pol_D_N"/>
    <property type="match status" value="1"/>
</dbReference>
<sequence>ISKSISNLINSSNKTTTNPTTENLNQFYKIYTNRLQYFRPKIKEEATKKFPSKSTFYNKILDIQPTNLSQSIKKNQEINSIDPETFCWAIGTIYTEMKYKPDILNQVSQDLYGLPERPNNYVYREGNDDSEDSNKEIMFEDESGRIILQFDHTNIEKEILVTGVVVGILGYVDINNDLQVIDYCFPPKLQPPTVENVKQENSKILLISGLDLSQDTNIEKLTTLQSYLSGAINHNYNNESNNLVILGDSLLSYNNLAMFNEFLSTVIRAKTITLIPSLNDPSDRLFPQRPINLKLFDRLLQLNSNDVLSLQTNPTYWNSFKVFLEAGDTINDIVKYGDYNNDSDRLEIMKNFIKWQNFAPTAPDTLSIQPFDINEIDDPFVLKKEYPRAIIFGNQPSFLTASYENVELIGVPKFATTNQLLELDLNSFKYKLIQL</sequence>
<dbReference type="GO" id="GO:0006271">
    <property type="term" value="P:DNA strand elongation involved in DNA replication"/>
    <property type="evidence" value="ECO:0007669"/>
    <property type="project" value="TreeGrafter"/>
</dbReference>
<dbReference type="PANTHER" id="PTHR10416:SF0">
    <property type="entry name" value="DNA POLYMERASE DELTA SUBUNIT 2"/>
    <property type="match status" value="1"/>
</dbReference>
<evidence type="ECO:0000313" key="6">
    <source>
        <dbReference type="Proteomes" id="UP000092321"/>
    </source>
</evidence>
<dbReference type="InterPro" id="IPR007185">
    <property type="entry name" value="DNA_pol_a/d/e_bsu"/>
</dbReference>
<evidence type="ECO:0000259" key="4">
    <source>
        <dbReference type="Pfam" id="PF18018"/>
    </source>
</evidence>
<feature type="domain" description="DNA polymerase delta subunit OB-fold" evidence="4">
    <location>
        <begin position="26"/>
        <end position="183"/>
    </location>
</feature>
<dbReference type="Pfam" id="PF04042">
    <property type="entry name" value="DNA_pol_E_B"/>
    <property type="match status" value="1"/>
</dbReference>
<evidence type="ECO:0000256" key="2">
    <source>
        <dbReference type="ARBA" id="ARBA00022705"/>
    </source>
</evidence>
<name>A0A1B7TJ76_9ASCO</name>
<evidence type="ECO:0000313" key="5">
    <source>
        <dbReference type="EMBL" id="OBA28773.1"/>
    </source>
</evidence>
<dbReference type="GO" id="GO:0043625">
    <property type="term" value="C:delta DNA polymerase complex"/>
    <property type="evidence" value="ECO:0007669"/>
    <property type="project" value="TreeGrafter"/>
</dbReference>
<gene>
    <name evidence="5" type="ORF">HANVADRAFT_51231</name>
</gene>
<feature type="non-terminal residue" evidence="5">
    <location>
        <position position="1"/>
    </location>
</feature>
<keyword evidence="6" id="KW-1185">Reference proteome</keyword>
<evidence type="ECO:0000256" key="1">
    <source>
        <dbReference type="ARBA" id="ARBA00006035"/>
    </source>
</evidence>
<evidence type="ECO:0008006" key="7">
    <source>
        <dbReference type="Google" id="ProtNLM"/>
    </source>
</evidence>
<comment type="caution">
    <text evidence="5">The sequence shown here is derived from an EMBL/GenBank/DDBJ whole genome shotgun (WGS) entry which is preliminary data.</text>
</comment>
<dbReference type="PANTHER" id="PTHR10416">
    <property type="entry name" value="DNA POLYMERASE DELTA SUBUNIT 2"/>
    <property type="match status" value="1"/>
</dbReference>
<proteinExistence type="inferred from homology"/>
<reference evidence="6" key="1">
    <citation type="journal article" date="2016" name="Proc. Natl. Acad. Sci. U.S.A.">
        <title>Comparative genomics of biotechnologically important yeasts.</title>
        <authorList>
            <person name="Riley R."/>
            <person name="Haridas S."/>
            <person name="Wolfe K.H."/>
            <person name="Lopes M.R."/>
            <person name="Hittinger C.T."/>
            <person name="Goeker M."/>
            <person name="Salamov A.A."/>
            <person name="Wisecaver J.H."/>
            <person name="Long T.M."/>
            <person name="Calvey C.H."/>
            <person name="Aerts A.L."/>
            <person name="Barry K.W."/>
            <person name="Choi C."/>
            <person name="Clum A."/>
            <person name="Coughlan A.Y."/>
            <person name="Deshpande S."/>
            <person name="Douglass A.P."/>
            <person name="Hanson S.J."/>
            <person name="Klenk H.-P."/>
            <person name="LaButti K.M."/>
            <person name="Lapidus A."/>
            <person name="Lindquist E.A."/>
            <person name="Lipzen A.M."/>
            <person name="Meier-Kolthoff J.P."/>
            <person name="Ohm R.A."/>
            <person name="Otillar R.P."/>
            <person name="Pangilinan J.L."/>
            <person name="Peng Y."/>
            <person name="Rokas A."/>
            <person name="Rosa C.A."/>
            <person name="Scheuner C."/>
            <person name="Sibirny A.A."/>
            <person name="Slot J.C."/>
            <person name="Stielow J.B."/>
            <person name="Sun H."/>
            <person name="Kurtzman C.P."/>
            <person name="Blackwell M."/>
            <person name="Grigoriev I.V."/>
            <person name="Jeffries T.W."/>
        </authorList>
    </citation>
    <scope>NUCLEOTIDE SEQUENCE [LARGE SCALE GENOMIC DNA]</scope>
    <source>
        <strain evidence="6">NRRL Y-1626</strain>
    </source>
</reference>
<dbReference type="Gene3D" id="2.40.50.430">
    <property type="match status" value="1"/>
</dbReference>
<evidence type="ECO:0000259" key="3">
    <source>
        <dbReference type="Pfam" id="PF04042"/>
    </source>
</evidence>
<comment type="similarity">
    <text evidence="1">Belongs to the DNA polymerase delta/II small subunit family.</text>
</comment>
<dbReference type="Gene3D" id="3.60.21.50">
    <property type="match status" value="1"/>
</dbReference>
<dbReference type="GO" id="GO:0003677">
    <property type="term" value="F:DNA binding"/>
    <property type="evidence" value="ECO:0007669"/>
    <property type="project" value="InterPro"/>
</dbReference>
<dbReference type="Proteomes" id="UP000092321">
    <property type="component" value="Unassembled WGS sequence"/>
</dbReference>
<dbReference type="InterPro" id="IPR024826">
    <property type="entry name" value="DNA_pol_delta/II_ssu"/>
</dbReference>